<proteinExistence type="predicted"/>
<dbReference type="Proteomes" id="UP000182882">
    <property type="component" value="Unassembled WGS sequence"/>
</dbReference>
<dbReference type="AlphaFoldDB" id="A0A1H2HAH7"/>
<evidence type="ECO:0000313" key="1">
    <source>
        <dbReference type="EMBL" id="SDU28907.1"/>
    </source>
</evidence>
<gene>
    <name evidence="1" type="ORF">SAMN05216406_14419</name>
</gene>
<accession>A0A1H2HAH7</accession>
<protein>
    <submittedName>
        <fullName evidence="1">Uncharacterized protein</fullName>
    </submittedName>
</protein>
<evidence type="ECO:0000313" key="2">
    <source>
        <dbReference type="Proteomes" id="UP000182882"/>
    </source>
</evidence>
<sequence>MRFGINYDFLKDNQNYGASDNKKLWEEFYFLLESEMIVGSHSNIFHVVS</sequence>
<keyword evidence="2" id="KW-1185">Reference proteome</keyword>
<name>A0A1H2HAH7_9PROT</name>
<dbReference type="EMBL" id="FNLN01000044">
    <property type="protein sequence ID" value="SDU28907.1"/>
    <property type="molecule type" value="Genomic_DNA"/>
</dbReference>
<organism evidence="1 2">
    <name type="scientific">Nitrosomonas ureae</name>
    <dbReference type="NCBI Taxonomy" id="44577"/>
    <lineage>
        <taxon>Bacteria</taxon>
        <taxon>Pseudomonadati</taxon>
        <taxon>Pseudomonadota</taxon>
        <taxon>Betaproteobacteria</taxon>
        <taxon>Nitrosomonadales</taxon>
        <taxon>Nitrosomonadaceae</taxon>
        <taxon>Nitrosomonas</taxon>
    </lineage>
</organism>
<reference evidence="2" key="1">
    <citation type="submission" date="2016-10" db="EMBL/GenBank/DDBJ databases">
        <authorList>
            <person name="Varghese N."/>
            <person name="Submissions S."/>
        </authorList>
    </citation>
    <scope>NUCLEOTIDE SEQUENCE [LARGE SCALE GENOMIC DNA]</scope>
    <source>
        <strain evidence="2">Nm10</strain>
    </source>
</reference>